<comment type="caution">
    <text evidence="1">The sequence shown here is derived from an EMBL/GenBank/DDBJ whole genome shotgun (WGS) entry which is preliminary data.</text>
</comment>
<sequence length="189" mass="20348">MPAPSGIVVNILGTARGVIGPIPLRNIQIGMFAGDIFLNALATSNTACPQTRATSPDADKWMIVIRIIVESGLIYMLSVLVLLISERVGILVYCVGDASGQLIAITSILIMIRTHNVFEHKSRTAEPTAVTMPRFAHHSNIVSTSVPFSTTGTHPEEHIGFAVSEFIQLDIQDSKDWDGVSPNSEALDP</sequence>
<proteinExistence type="predicted"/>
<protein>
    <submittedName>
        <fullName evidence="1">Uncharacterized protein</fullName>
    </submittedName>
</protein>
<dbReference type="EMBL" id="JANHOG010000595">
    <property type="protein sequence ID" value="KAJ3552968.1"/>
    <property type="molecule type" value="Genomic_DNA"/>
</dbReference>
<dbReference type="Proteomes" id="UP001148662">
    <property type="component" value="Unassembled WGS sequence"/>
</dbReference>
<evidence type="ECO:0000313" key="1">
    <source>
        <dbReference type="EMBL" id="KAJ3552968.1"/>
    </source>
</evidence>
<organism evidence="1 2">
    <name type="scientific">Phlebia brevispora</name>
    <dbReference type="NCBI Taxonomy" id="194682"/>
    <lineage>
        <taxon>Eukaryota</taxon>
        <taxon>Fungi</taxon>
        <taxon>Dikarya</taxon>
        <taxon>Basidiomycota</taxon>
        <taxon>Agaricomycotina</taxon>
        <taxon>Agaricomycetes</taxon>
        <taxon>Polyporales</taxon>
        <taxon>Meruliaceae</taxon>
        <taxon>Phlebia</taxon>
    </lineage>
</organism>
<gene>
    <name evidence="1" type="ORF">NM688_g3873</name>
</gene>
<reference evidence="1" key="1">
    <citation type="submission" date="2022-07" db="EMBL/GenBank/DDBJ databases">
        <title>Genome Sequence of Phlebia brevispora.</title>
        <authorList>
            <person name="Buettner E."/>
        </authorList>
    </citation>
    <scope>NUCLEOTIDE SEQUENCE</scope>
    <source>
        <strain evidence="1">MPL23</strain>
    </source>
</reference>
<keyword evidence="2" id="KW-1185">Reference proteome</keyword>
<accession>A0ACC1T4C3</accession>
<evidence type="ECO:0000313" key="2">
    <source>
        <dbReference type="Proteomes" id="UP001148662"/>
    </source>
</evidence>
<name>A0ACC1T4C3_9APHY</name>